<feature type="transmembrane region" description="Helical" evidence="2">
    <location>
        <begin position="1350"/>
        <end position="1369"/>
    </location>
</feature>
<feature type="region of interest" description="Disordered" evidence="1">
    <location>
        <begin position="831"/>
        <end position="856"/>
    </location>
</feature>
<reference evidence="4" key="1">
    <citation type="submission" date="2025-08" db="UniProtKB">
        <authorList>
            <consortium name="RefSeq"/>
        </authorList>
    </citation>
    <scope>IDENTIFICATION</scope>
</reference>
<feature type="transmembrane region" description="Helical" evidence="2">
    <location>
        <begin position="1421"/>
        <end position="1441"/>
    </location>
</feature>
<feature type="transmembrane region" description="Helical" evidence="2">
    <location>
        <begin position="90"/>
        <end position="112"/>
    </location>
</feature>
<protein>
    <submittedName>
        <fullName evidence="4">Transmembrane protein 94</fullName>
    </submittedName>
</protein>
<dbReference type="Gene3D" id="1.20.1110.10">
    <property type="entry name" value="Calcium-transporting ATPase, transmembrane domain"/>
    <property type="match status" value="1"/>
</dbReference>
<evidence type="ECO:0000256" key="2">
    <source>
        <dbReference type="SAM" id="Phobius"/>
    </source>
</evidence>
<feature type="transmembrane region" description="Helical" evidence="2">
    <location>
        <begin position="275"/>
        <end position="293"/>
    </location>
</feature>
<dbReference type="PANTHER" id="PTHR13219:SF6">
    <property type="entry name" value="TRANSMEMBRANE PROTEIN 94"/>
    <property type="match status" value="1"/>
</dbReference>
<proteinExistence type="predicted"/>
<feature type="transmembrane region" description="Helical" evidence="2">
    <location>
        <begin position="1381"/>
        <end position="1401"/>
    </location>
</feature>
<evidence type="ECO:0000313" key="3">
    <source>
        <dbReference type="Proteomes" id="UP000694888"/>
    </source>
</evidence>
<keyword evidence="2 4" id="KW-0812">Transmembrane</keyword>
<sequence length="1470" mass="163959">MESSKEQAENRQGLGSEEAVVSLCEEIETLVASHEQHLAKTRWRRFLAQVTHTSSYYTVVSYLCVVVVAVTLLIAASMEDSERFSSGSKGWLITEALVLLASVVFNTLLIALRVKRQTAKHIDTKRRVIDKMQQSIRSEVWSAASSHPDLHTPLSPCISLQWCVRSGTMLNLPQAVLVSGDLIVLRPGHAAPGLCDSLDGNTSLQSGEIFMPHHTCVPGEGPQPRIPLSAKKFILKETPIVKNLRLMLQEPVLKPASFLENERYNVCNVWLERRVLPITLILFLVMNVLRHLYIDPEGGHWSEIIIILQVHGILPVIPVLLPFLWTAVNTFGQAHILSSFDIFRTLVDVTESTESLGSCSNISVEDAQISITWRETMHSFWSMFCGTKPFSCPDFDMLHALGSVTALCCVDKKGILSWPNPSAEKVIFFSSAPKRAPPDDDEDEDKTAKEDKKIRKRKKTKSQSDHDPSSNIEVLDLTHETAKDAFGVNFDDPRWKDHLNALKPMGLDILLNTCNGHTSEWYSQFTDHVSCAARENKDTVAVVNRRCLFMLSREIGFTEEAVSVFTHEATLGMYRQVPLEEAEREKQNRARSFIQHKIPMPNQVSVVARDKLTGICQLLTQGTGDLVLDCCTDAWTGSDLQLLSEMDRKRVLDFYHRNSMIAYCTAFAYKPLPKSIDDWSSEVYTELVESPSATKVAHGEDVGVFLEHDEKELPRRQRSHSVDSLLELSPSSSLEEFAVGRILQSHQSFIGMVSLQYQAKQDFVQMIDKLESACIRFVHFSKENEVRSRVFAEKMGIEAGWNCHVSLMPSESVASANSSCRNLSSLGHPVHTSASGTSCGDGPPPEGGAAVGSVGSPQSLARVKDSLGMSSPHAMPRTHSAPSFMNVDEVQVKFAKETLPITIDGDHSTEEDSILLTDIGLSQQPSCSEVDSETAALLNQSPNNNPNLPGPKTGADGLKDRCPDASKTAAAVDHDGHDEDDAAAEKRCLLRRARDSEVYFNEDEDDCDDDDEDEEEDLDVQSDSRYTSSYVTENTEDSLTGALDNRNLSAEVNVLSGSLHWRAEFEGEAHLPRGIENIRPHLKNVDNVPLLVNLFTDCTPEATCEMVRIMQEYGEVVLAVGSSLNMLNTAVFMQADCSMAIEPLYPQLCAQRPALCLQWNDEEPTPTQLASCLLSLPCSLAYQRNDNIKLVQLIMESRHYIFAMRNCFYLMLCCLLAVVLSQLVCCVLLLPPVMAAQHVMWLVMVVVPAISLSLMGNPNEARTMSMATHKNTAHVNRQMIIEFFVQFCTRFLPSIVVAVVCFAVILHSFCVGTTPARCSLYDVGREVNGTKVASAWTDKFQGGLVLAQNIFHLYFVIFLVAISMSLVHWQDHLWQRCPLRNFVWSFTAGTLLILQFVFSVVDSFARRQWFGSSMDLSDVHPVVWVLGCVWPLVTISLNEVAKRREIKLAVRRQRRARLDFDTKLGMNSPF</sequence>
<organism evidence="3 4">
    <name type="scientific">Aplysia californica</name>
    <name type="common">California sea hare</name>
    <dbReference type="NCBI Taxonomy" id="6500"/>
    <lineage>
        <taxon>Eukaryota</taxon>
        <taxon>Metazoa</taxon>
        <taxon>Spiralia</taxon>
        <taxon>Lophotrochozoa</taxon>
        <taxon>Mollusca</taxon>
        <taxon>Gastropoda</taxon>
        <taxon>Heterobranchia</taxon>
        <taxon>Euthyneura</taxon>
        <taxon>Tectipleura</taxon>
        <taxon>Aplysiida</taxon>
        <taxon>Aplysioidea</taxon>
        <taxon>Aplysiidae</taxon>
        <taxon>Aplysia</taxon>
    </lineage>
</organism>
<dbReference type="PANTHER" id="PTHR13219">
    <property type="entry name" value="TRANSMEMBRANE PROTEIN 94"/>
    <property type="match status" value="1"/>
</dbReference>
<feature type="transmembrane region" description="Helical" evidence="2">
    <location>
        <begin position="1207"/>
        <end position="1230"/>
    </location>
</feature>
<feature type="region of interest" description="Disordered" evidence="1">
    <location>
        <begin position="1000"/>
        <end position="1033"/>
    </location>
</feature>
<dbReference type="GeneID" id="101856848"/>
<keyword evidence="3" id="KW-1185">Reference proteome</keyword>
<dbReference type="InterPro" id="IPR039720">
    <property type="entry name" value="TMEM94"/>
</dbReference>
<dbReference type="SUPFAM" id="SSF81665">
    <property type="entry name" value="Calcium ATPase, transmembrane domain M"/>
    <property type="match status" value="1"/>
</dbReference>
<feature type="region of interest" description="Disordered" evidence="1">
    <location>
        <begin position="429"/>
        <end position="473"/>
    </location>
</feature>
<feature type="compositionally biased region" description="Acidic residues" evidence="1">
    <location>
        <begin position="1000"/>
        <end position="1020"/>
    </location>
</feature>
<dbReference type="InterPro" id="IPR023298">
    <property type="entry name" value="ATPase_P-typ_TM_dom_sf"/>
</dbReference>
<name>A0ABM1W2K0_APLCA</name>
<feature type="transmembrane region" description="Helical" evidence="2">
    <location>
        <begin position="54"/>
        <end position="78"/>
    </location>
</feature>
<feature type="region of interest" description="Disordered" evidence="1">
    <location>
        <begin position="938"/>
        <end position="980"/>
    </location>
</feature>
<evidence type="ECO:0000313" key="4">
    <source>
        <dbReference type="RefSeq" id="XP_035828893.1"/>
    </source>
</evidence>
<feature type="transmembrane region" description="Helical" evidence="2">
    <location>
        <begin position="1287"/>
        <end position="1309"/>
    </location>
</feature>
<keyword evidence="2" id="KW-0472">Membrane</keyword>
<keyword evidence="2" id="KW-1133">Transmembrane helix</keyword>
<accession>A0ABM1W2K0</accession>
<feature type="compositionally biased region" description="Low complexity" evidence="1">
    <location>
        <begin position="938"/>
        <end position="947"/>
    </location>
</feature>
<gene>
    <name evidence="4" type="primary">LOC101856848</name>
</gene>
<dbReference type="RefSeq" id="XP_035828893.1">
    <property type="nucleotide sequence ID" value="XM_035973000.1"/>
</dbReference>
<dbReference type="Proteomes" id="UP000694888">
    <property type="component" value="Unplaced"/>
</dbReference>
<evidence type="ECO:0000256" key="1">
    <source>
        <dbReference type="SAM" id="MobiDB-lite"/>
    </source>
</evidence>
<feature type="transmembrane region" description="Helical" evidence="2">
    <location>
        <begin position="305"/>
        <end position="328"/>
    </location>
</feature>
<feature type="transmembrane region" description="Helical" evidence="2">
    <location>
        <begin position="1236"/>
        <end position="1256"/>
    </location>
</feature>
<feature type="compositionally biased region" description="Polar residues" evidence="1">
    <location>
        <begin position="1021"/>
        <end position="1033"/>
    </location>
</feature>